<evidence type="ECO:0000313" key="2">
    <source>
        <dbReference type="Proteomes" id="UP000320300"/>
    </source>
</evidence>
<organism evidence="1 2">
    <name type="scientific">Pedobacter westerhofensis</name>
    <dbReference type="NCBI Taxonomy" id="425512"/>
    <lineage>
        <taxon>Bacteria</taxon>
        <taxon>Pseudomonadati</taxon>
        <taxon>Bacteroidota</taxon>
        <taxon>Sphingobacteriia</taxon>
        <taxon>Sphingobacteriales</taxon>
        <taxon>Sphingobacteriaceae</taxon>
        <taxon>Pedobacter</taxon>
    </lineage>
</organism>
<proteinExistence type="predicted"/>
<evidence type="ECO:0000313" key="1">
    <source>
        <dbReference type="EMBL" id="SMO80756.1"/>
    </source>
</evidence>
<keyword evidence="2" id="KW-1185">Reference proteome</keyword>
<dbReference type="EMBL" id="FXTN01000007">
    <property type="protein sequence ID" value="SMO80756.1"/>
    <property type="molecule type" value="Genomic_DNA"/>
</dbReference>
<name>A0A521EA03_9SPHI</name>
<sequence length="30" mass="3628">MFIALEFTHDREYHSYAVLIPYPNQENSIE</sequence>
<reference evidence="1 2" key="1">
    <citation type="submission" date="2017-05" db="EMBL/GenBank/DDBJ databases">
        <authorList>
            <person name="Varghese N."/>
            <person name="Submissions S."/>
        </authorList>
    </citation>
    <scope>NUCLEOTIDE SEQUENCE [LARGE SCALE GENOMIC DNA]</scope>
    <source>
        <strain evidence="1 2">DSM 19036</strain>
    </source>
</reference>
<accession>A0A521EA03</accession>
<dbReference type="Proteomes" id="UP000320300">
    <property type="component" value="Unassembled WGS sequence"/>
</dbReference>
<gene>
    <name evidence="1" type="ORF">SAMN06265348_107287</name>
</gene>
<dbReference type="AlphaFoldDB" id="A0A521EA03"/>
<protein>
    <submittedName>
        <fullName evidence="1">Uncharacterized protein</fullName>
    </submittedName>
</protein>